<evidence type="ECO:0000259" key="4">
    <source>
        <dbReference type="Pfam" id="PF02872"/>
    </source>
</evidence>
<dbReference type="SUPFAM" id="SSF55816">
    <property type="entry name" value="5'-nucleotidase (syn. UDP-sugar hydrolase), C-terminal domain"/>
    <property type="match status" value="1"/>
</dbReference>
<dbReference type="Proteomes" id="UP000000528">
    <property type="component" value="Chromosome"/>
</dbReference>
<evidence type="ECO:0000313" key="5">
    <source>
        <dbReference type="EMBL" id="CAC13228.1"/>
    </source>
</evidence>
<evidence type="ECO:0000256" key="2">
    <source>
        <dbReference type="RuleBase" id="RU362119"/>
    </source>
</evidence>
<keyword evidence="6" id="KW-1185">Reference proteome</keyword>
<dbReference type="SABIO-RK" id="Q98RF4"/>
<dbReference type="Pfam" id="PF00149">
    <property type="entry name" value="Metallophos"/>
    <property type="match status" value="1"/>
</dbReference>
<dbReference type="RefSeq" id="WP_010924859.1">
    <property type="nucleotide sequence ID" value="NC_002771.1"/>
</dbReference>
<dbReference type="eggNOG" id="COG0737">
    <property type="taxonomic scope" value="Bacteria"/>
</dbReference>
<dbReference type="Pfam" id="PF02872">
    <property type="entry name" value="5_nucleotid_C"/>
    <property type="match status" value="1"/>
</dbReference>
<dbReference type="InterPro" id="IPR006179">
    <property type="entry name" value="5_nucleotidase/apyrase"/>
</dbReference>
<dbReference type="GO" id="GO:0030288">
    <property type="term" value="C:outer membrane-bounded periplasmic space"/>
    <property type="evidence" value="ECO:0007669"/>
    <property type="project" value="TreeGrafter"/>
</dbReference>
<name>Q98RF4_MYCPU</name>
<dbReference type="Gene3D" id="3.90.780.10">
    <property type="entry name" value="5'-Nucleotidase, C-terminal domain"/>
    <property type="match status" value="1"/>
</dbReference>
<evidence type="ECO:0000313" key="6">
    <source>
        <dbReference type="Proteomes" id="UP000000528"/>
    </source>
</evidence>
<dbReference type="BioCyc" id="MPUL272635:G1GT6-56-MONOMER"/>
<protein>
    <submittedName>
        <fullName evidence="5">5'-NUCLEOTIDASE</fullName>
        <ecNumber evidence="5">3.1.3.5</ecNumber>
    </submittedName>
</protein>
<dbReference type="InterPro" id="IPR036907">
    <property type="entry name" value="5'-Nucleotdase_C_sf"/>
</dbReference>
<gene>
    <name evidence="5" type="ordered locus">MYPU_0550</name>
</gene>
<evidence type="ECO:0000256" key="1">
    <source>
        <dbReference type="ARBA" id="ARBA00022729"/>
    </source>
</evidence>
<dbReference type="InterPro" id="IPR006146">
    <property type="entry name" value="5'-Nucleotdase_CS"/>
</dbReference>
<dbReference type="GO" id="GO:0046872">
    <property type="term" value="F:metal ion binding"/>
    <property type="evidence" value="ECO:0007669"/>
    <property type="project" value="InterPro"/>
</dbReference>
<dbReference type="EC" id="3.1.3.5" evidence="5"/>
<dbReference type="Gene3D" id="3.60.21.10">
    <property type="match status" value="1"/>
</dbReference>
<proteinExistence type="inferred from homology"/>
<dbReference type="HOGENOM" id="CLU_394230_0_0_14"/>
<dbReference type="PANTHER" id="PTHR11575:SF24">
    <property type="entry name" value="5'-NUCLEOTIDASE"/>
    <property type="match status" value="1"/>
</dbReference>
<accession>Q98RF4</accession>
<reference evidence="5 6" key="1">
    <citation type="journal article" date="2001" name="Nucleic Acids Res.">
        <title>The complete genome sequence of the murine respiratory pathogen Mycoplasma pulmonis.</title>
        <authorList>
            <person name="Chambaud I."/>
            <person name="Heilig R."/>
            <person name="Ferris S."/>
            <person name="Barbe V."/>
            <person name="Samson D."/>
            <person name="Galisson F."/>
            <person name="Moszer I."/>
            <person name="Dybvig K."/>
            <person name="Wroblewski H."/>
            <person name="Viari A."/>
            <person name="Rocha E.P.C."/>
            <person name="Blanchard A."/>
        </authorList>
    </citation>
    <scope>NUCLEOTIDE SEQUENCE [LARGE SCALE GENOMIC DNA]</scope>
    <source>
        <strain evidence="5 6">UAB CTIP</strain>
    </source>
</reference>
<feature type="domain" description="5'-Nucleotidase C-terminal" evidence="4">
    <location>
        <begin position="335"/>
        <end position="500"/>
    </location>
</feature>
<dbReference type="CDD" id="cd00845">
    <property type="entry name" value="MPP_UshA_N_like"/>
    <property type="match status" value="1"/>
</dbReference>
<dbReference type="InterPro" id="IPR004843">
    <property type="entry name" value="Calcineurin-like_PHP"/>
</dbReference>
<dbReference type="PRINTS" id="PR01607">
    <property type="entry name" value="APYRASEFAMLY"/>
</dbReference>
<sequence length="565" mass="63359">MKIFHTNDEHGRLKTDTGRFSNYVGFEAISEFLSDKNRDLLISAGDLIQGLPLSDFDKGETISKIAKHLKYDSLTIGNHEFDFGLEHIKKLNEYNSKLDNGKASPFLSANIYYKDYEGKVAPANYDQSKVGQRVFKPYLIKNLENGLKVAIIAITTPDTAYTSSPKNSVLIEFRDPVTEAKKVIAEIKQKENVDLIIATTHLGIGRDRVEWDSSTLISKVKDIDLLIDGHSHTYIPIKNQKYVYDKRYLTQTEAYSKYIGEIDIVFDTKTKTISRVEQSLRNVNEVLVANANYTSEVIRLLEDLYNVENNIELFTTEQSFRHTEDVVIGGNTYISGRTKATPLGVLWANSLAHAATLAKFWEANSTNENLVAATLDNHIALVNGGGLRVDLKTGKIKKGDLVAIAPFGNNSVTLKVNGTVLKQAITHGLQKGQTGGFSQLSSNVSYEAIVEKTLVQGSKKYQYKVKKIQINGKDIDENQIYYITTNDFISIGGDGYTMLNLDDPGNKNKIVKVLELNSQVEIFTSYFEKYQNPNDEAKKELFGYQVNEVNKPEFLAKQKIIFPAQ</sequence>
<evidence type="ECO:0000259" key="3">
    <source>
        <dbReference type="Pfam" id="PF00149"/>
    </source>
</evidence>
<dbReference type="KEGG" id="mpu:MYPU_0550"/>
<dbReference type="GO" id="GO:0008768">
    <property type="term" value="F:UDP-sugar diphosphatase activity"/>
    <property type="evidence" value="ECO:0007669"/>
    <property type="project" value="TreeGrafter"/>
</dbReference>
<keyword evidence="2" id="KW-0547">Nucleotide-binding</keyword>
<dbReference type="PIR" id="G90518">
    <property type="entry name" value="G90518"/>
</dbReference>
<dbReference type="SUPFAM" id="SSF56300">
    <property type="entry name" value="Metallo-dependent phosphatases"/>
    <property type="match status" value="1"/>
</dbReference>
<dbReference type="PANTHER" id="PTHR11575">
    <property type="entry name" value="5'-NUCLEOTIDASE-RELATED"/>
    <property type="match status" value="1"/>
</dbReference>
<dbReference type="GO" id="GO:0008253">
    <property type="term" value="F:5'-nucleotidase activity"/>
    <property type="evidence" value="ECO:0007669"/>
    <property type="project" value="UniProtKB-EC"/>
</dbReference>
<dbReference type="GO" id="GO:0000166">
    <property type="term" value="F:nucleotide binding"/>
    <property type="evidence" value="ECO:0007669"/>
    <property type="project" value="UniProtKB-KW"/>
</dbReference>
<comment type="similarity">
    <text evidence="2">Belongs to the 5'-nucleotidase family.</text>
</comment>
<dbReference type="PROSITE" id="PS00786">
    <property type="entry name" value="5_NUCLEOTIDASE_2"/>
    <property type="match status" value="1"/>
</dbReference>
<dbReference type="GO" id="GO:0009166">
    <property type="term" value="P:nucleotide catabolic process"/>
    <property type="evidence" value="ECO:0007669"/>
    <property type="project" value="InterPro"/>
</dbReference>
<keyword evidence="2 5" id="KW-0378">Hydrolase</keyword>
<dbReference type="EMBL" id="AL445563">
    <property type="protein sequence ID" value="CAC13228.1"/>
    <property type="molecule type" value="Genomic_DNA"/>
</dbReference>
<dbReference type="AlphaFoldDB" id="Q98RF4"/>
<feature type="domain" description="Calcineurin-like phosphoesterase" evidence="3">
    <location>
        <begin position="1"/>
        <end position="234"/>
    </location>
</feature>
<dbReference type="STRING" id="272635.gene:17576635"/>
<dbReference type="InterPro" id="IPR029052">
    <property type="entry name" value="Metallo-depent_PP-like"/>
</dbReference>
<keyword evidence="1" id="KW-0732">Signal</keyword>
<dbReference type="InterPro" id="IPR008334">
    <property type="entry name" value="5'-Nucleotdase_C"/>
</dbReference>
<organism evidence="6">
    <name type="scientific">Mycoplasmopsis pulmonis (strain UAB CTIP)</name>
    <name type="common">Mycoplasma pulmonis</name>
    <dbReference type="NCBI Taxonomy" id="272635"/>
    <lineage>
        <taxon>Bacteria</taxon>
        <taxon>Bacillati</taxon>
        <taxon>Mycoplasmatota</taxon>
        <taxon>Mycoplasmoidales</taxon>
        <taxon>Metamycoplasmataceae</taxon>
        <taxon>Mycoplasmopsis</taxon>
    </lineage>
</organism>